<accession>A0AA96GJL9</accession>
<dbReference type="Proteomes" id="UP001302719">
    <property type="component" value="Chromosome"/>
</dbReference>
<dbReference type="RefSeq" id="WP_312646395.1">
    <property type="nucleotide sequence ID" value="NZ_CP116967.1"/>
</dbReference>
<reference evidence="1 2" key="1">
    <citation type="submission" date="2023-01" db="EMBL/GenBank/DDBJ databases">
        <title>Cultivation and genomic characterization of new, ubiquitous marine nitrite-oxidizing bacteria from the Nitrospirales.</title>
        <authorList>
            <person name="Mueller A.J."/>
            <person name="Daebeler A."/>
            <person name="Herbold C.W."/>
            <person name="Kirkegaard R.H."/>
            <person name="Daims H."/>
        </authorList>
    </citation>
    <scope>NUCLEOTIDE SEQUENCE [LARGE SCALE GENOMIC DNA]</scope>
    <source>
        <strain evidence="1 2">VA</strain>
    </source>
</reference>
<proteinExistence type="predicted"/>
<dbReference type="AlphaFoldDB" id="A0AA96GJL9"/>
<dbReference type="Gene3D" id="1.25.10.10">
    <property type="entry name" value="Leucine-rich Repeat Variant"/>
    <property type="match status" value="1"/>
</dbReference>
<keyword evidence="2" id="KW-1185">Reference proteome</keyword>
<dbReference type="InterPro" id="IPR011989">
    <property type="entry name" value="ARM-like"/>
</dbReference>
<dbReference type="InterPro" id="IPR016024">
    <property type="entry name" value="ARM-type_fold"/>
</dbReference>
<organism evidence="1 2">
    <name type="scientific">Candidatus Nitrospira allomarina</name>
    <dbReference type="NCBI Taxonomy" id="3020900"/>
    <lineage>
        <taxon>Bacteria</taxon>
        <taxon>Pseudomonadati</taxon>
        <taxon>Nitrospirota</taxon>
        <taxon>Nitrospiria</taxon>
        <taxon>Nitrospirales</taxon>
        <taxon>Nitrospiraceae</taxon>
        <taxon>Nitrospira</taxon>
    </lineage>
</organism>
<gene>
    <name evidence="1" type="ORF">PP769_07635</name>
</gene>
<dbReference type="Pfam" id="PF13646">
    <property type="entry name" value="HEAT_2"/>
    <property type="match status" value="1"/>
</dbReference>
<evidence type="ECO:0000313" key="1">
    <source>
        <dbReference type="EMBL" id="WNM59614.1"/>
    </source>
</evidence>
<dbReference type="KEGG" id="nall:PP769_07635"/>
<dbReference type="EMBL" id="CP116967">
    <property type="protein sequence ID" value="WNM59614.1"/>
    <property type="molecule type" value="Genomic_DNA"/>
</dbReference>
<dbReference type="SUPFAM" id="SSF48371">
    <property type="entry name" value="ARM repeat"/>
    <property type="match status" value="1"/>
</dbReference>
<sequence length="361" mass="39688">MSTLFTPLFVFWQIVGGISCLLGLSSPSWAQQTPLEAHPVHPLITAQVLVVETIALTERGLQDSTAITKTVTDRLAETGFTIVSTPEEPHDAVIRVKCEERQTFTGPSQHRNTGPALTSRLWKGPACHISYRYGEQFPPWSWDVHTPFEDTSEAAEIAGASNTGTFAMTALNTRLQQDDFPLYLVAEWEQVDRLLMLFQKSSDNIDRQTTILKLLGTLPSDQAFETLKQALTDPALTPTALLALGQQGEKAIPALASFLESSTNPDHRLAAIQALGVIATQSNAPALFTQFMKALDTEEPKIQTEAVKGLGNLADRRAIQPLEKLNLKSWTNPSTSPDMMALRKMLSWSLWQLSPSAHTAE</sequence>
<name>A0AA96GJL9_9BACT</name>
<evidence type="ECO:0000313" key="2">
    <source>
        <dbReference type="Proteomes" id="UP001302719"/>
    </source>
</evidence>
<protein>
    <submittedName>
        <fullName evidence="1">HEAT repeat domain-containing protein</fullName>
    </submittedName>
</protein>